<feature type="transmembrane region" description="Helical" evidence="9">
    <location>
        <begin position="549"/>
        <end position="570"/>
    </location>
</feature>
<dbReference type="PANTHER" id="PTHR23501">
    <property type="entry name" value="MAJOR FACILITATOR SUPERFAMILY"/>
    <property type="match status" value="1"/>
</dbReference>
<dbReference type="InterPro" id="IPR036259">
    <property type="entry name" value="MFS_trans_sf"/>
</dbReference>
<feature type="transmembrane region" description="Helical" evidence="9">
    <location>
        <begin position="306"/>
        <end position="326"/>
    </location>
</feature>
<feature type="transmembrane region" description="Helical" evidence="9">
    <location>
        <begin position="479"/>
        <end position="499"/>
    </location>
</feature>
<feature type="transmembrane region" description="Helical" evidence="9">
    <location>
        <begin position="346"/>
        <end position="374"/>
    </location>
</feature>
<evidence type="ECO:0000256" key="2">
    <source>
        <dbReference type="ARBA" id="ARBA00008335"/>
    </source>
</evidence>
<feature type="transmembrane region" description="Helical" evidence="9">
    <location>
        <begin position="411"/>
        <end position="430"/>
    </location>
</feature>
<feature type="transmembrane region" description="Helical" evidence="9">
    <location>
        <begin position="436"/>
        <end position="458"/>
    </location>
</feature>
<organism evidence="10 11">
    <name type="scientific">Diplodia intermedia</name>
    <dbReference type="NCBI Taxonomy" id="856260"/>
    <lineage>
        <taxon>Eukaryota</taxon>
        <taxon>Fungi</taxon>
        <taxon>Dikarya</taxon>
        <taxon>Ascomycota</taxon>
        <taxon>Pezizomycotina</taxon>
        <taxon>Dothideomycetes</taxon>
        <taxon>Dothideomycetes incertae sedis</taxon>
        <taxon>Botryosphaeriales</taxon>
        <taxon>Botryosphaeriaceae</taxon>
        <taxon>Diplodia</taxon>
    </lineage>
</organism>
<keyword evidence="3" id="KW-0813">Transport</keyword>
<comment type="caution">
    <text evidence="10">The sequence shown here is derived from an EMBL/GenBank/DDBJ whole genome shotgun (WGS) entry which is preliminary data.</text>
</comment>
<accession>A0ABR3U2J6</accession>
<name>A0ABR3U2J6_9PEZI</name>
<dbReference type="SUPFAM" id="SSF103473">
    <property type="entry name" value="MFS general substrate transporter"/>
    <property type="match status" value="1"/>
</dbReference>
<keyword evidence="5 9" id="KW-1133">Transmembrane helix</keyword>
<evidence type="ECO:0000256" key="8">
    <source>
        <dbReference type="SAM" id="MobiDB-lite"/>
    </source>
</evidence>
<feature type="transmembrane region" description="Helical" evidence="9">
    <location>
        <begin position="125"/>
        <end position="145"/>
    </location>
</feature>
<evidence type="ECO:0000313" key="10">
    <source>
        <dbReference type="EMBL" id="KAL1650311.1"/>
    </source>
</evidence>
<protein>
    <submittedName>
        <fullName evidence="10">Ferrioxamine B transporter</fullName>
    </submittedName>
</protein>
<feature type="transmembrane region" description="Helical" evidence="9">
    <location>
        <begin position="152"/>
        <end position="178"/>
    </location>
</feature>
<evidence type="ECO:0000256" key="3">
    <source>
        <dbReference type="ARBA" id="ARBA00022448"/>
    </source>
</evidence>
<evidence type="ECO:0000313" key="11">
    <source>
        <dbReference type="Proteomes" id="UP001521184"/>
    </source>
</evidence>
<dbReference type="InterPro" id="IPR011701">
    <property type="entry name" value="MFS"/>
</dbReference>
<keyword evidence="6" id="KW-0406">Ion transport</keyword>
<dbReference type="EMBL" id="JAKEKT020000004">
    <property type="protein sequence ID" value="KAL1650311.1"/>
    <property type="molecule type" value="Genomic_DNA"/>
</dbReference>
<evidence type="ECO:0000256" key="1">
    <source>
        <dbReference type="ARBA" id="ARBA00004127"/>
    </source>
</evidence>
<comment type="subcellular location">
    <subcellularLocation>
        <location evidence="1">Endomembrane system</location>
        <topology evidence="1">Multi-pass membrane protein</topology>
    </subcellularLocation>
</comment>
<feature type="transmembrane region" description="Helical" evidence="9">
    <location>
        <begin position="221"/>
        <end position="242"/>
    </location>
</feature>
<proteinExistence type="inferred from homology"/>
<evidence type="ECO:0000256" key="4">
    <source>
        <dbReference type="ARBA" id="ARBA00022692"/>
    </source>
</evidence>
<keyword evidence="11" id="KW-1185">Reference proteome</keyword>
<dbReference type="Gene3D" id="1.20.1250.20">
    <property type="entry name" value="MFS general substrate transporter like domains"/>
    <property type="match status" value="2"/>
</dbReference>
<feature type="region of interest" description="Disordered" evidence="8">
    <location>
        <begin position="580"/>
        <end position="602"/>
    </location>
</feature>
<evidence type="ECO:0000256" key="6">
    <source>
        <dbReference type="ARBA" id="ARBA00023065"/>
    </source>
</evidence>
<evidence type="ECO:0000256" key="5">
    <source>
        <dbReference type="ARBA" id="ARBA00022989"/>
    </source>
</evidence>
<feature type="transmembrane region" description="Helical" evidence="9">
    <location>
        <begin position="386"/>
        <end position="404"/>
    </location>
</feature>
<evidence type="ECO:0000256" key="7">
    <source>
        <dbReference type="ARBA" id="ARBA00023136"/>
    </source>
</evidence>
<feature type="transmembrane region" description="Helical" evidence="9">
    <location>
        <begin position="271"/>
        <end position="294"/>
    </location>
</feature>
<gene>
    <name evidence="10" type="primary">SIT1</name>
    <name evidence="10" type="ORF">SLS58_001124</name>
</gene>
<feature type="region of interest" description="Disordered" evidence="8">
    <location>
        <begin position="1"/>
        <end position="34"/>
    </location>
</feature>
<keyword evidence="7 9" id="KW-0472">Membrane</keyword>
<reference evidence="10 11" key="1">
    <citation type="journal article" date="2023" name="Plant Dis.">
        <title>First Report of Diplodia intermedia Causing Canker and Dieback Diseases on Apple Trees in Canada.</title>
        <authorList>
            <person name="Ellouze W."/>
            <person name="Ilyukhin E."/>
            <person name="Sulman M."/>
            <person name="Ali S."/>
        </authorList>
    </citation>
    <scope>NUCLEOTIDE SEQUENCE [LARGE SCALE GENOMIC DNA]</scope>
    <source>
        <strain evidence="10 11">M45-28</strain>
    </source>
</reference>
<feature type="compositionally biased region" description="Basic and acidic residues" evidence="8">
    <location>
        <begin position="1"/>
        <end position="12"/>
    </location>
</feature>
<evidence type="ECO:0000256" key="9">
    <source>
        <dbReference type="SAM" id="Phobius"/>
    </source>
</evidence>
<sequence>MATKIKESKDSASNEAPRNVSTGSKAPSEGLQLMGATSPGVKRMEAISAQLTLFDRVFLFIGVFIIAYTYSLDATAPNQSQQAADSPKTTATASFQNHSLLASINVVRSVIAAVGQPTASKIADVFGRVELVLVSIFFYVIGTIVEACSHNIATFCAGAVLYQIGYTFVILLVEVIIADITSLRSRLFFSYIPATPFIINTWVSGDITASTLANAGWRWGIGMWGIVYPVSAIPLLAALLVAHGRAKKSADLADYKTPFEILGARGLTKALFWQLDVVGIILMIAVFALLLTPLTLAGGVAETWRTAHIIAPLVVGFFCIPLFAWWEMKAVHPLIPFHLLQDRAVWGALGIAMTLNWAWYMQADFLYTVLVVAFDETVKSATRITQLYSFASVLMGWFLGVIVFKVRRLKPFIVFGTCLFMVAFGMLIHYRGGTSLSHHTGMVGAQVVLGIAGGLFPYPTQASIQAAAKHEHLAIVTGLYLGTYNIGSALGACVSGAVWSQVLPSQLESHIGNATTAATVYADPLTWSYSNPVGTPDRNAVIAAYRTTQNYLCITGICLSSLLIFFSLVLRNPKLTDQQSLPEAEEKGKAMNEVQEGGPRTGLLDKLFMPLK</sequence>
<comment type="similarity">
    <text evidence="2">Belongs to the major facilitator superfamily.</text>
</comment>
<feature type="compositionally biased region" description="Polar residues" evidence="8">
    <location>
        <begin position="13"/>
        <end position="25"/>
    </location>
</feature>
<keyword evidence="4 9" id="KW-0812">Transmembrane</keyword>
<dbReference type="Proteomes" id="UP001521184">
    <property type="component" value="Unassembled WGS sequence"/>
</dbReference>
<dbReference type="Pfam" id="PF07690">
    <property type="entry name" value="MFS_1"/>
    <property type="match status" value="1"/>
</dbReference>
<dbReference type="PANTHER" id="PTHR23501:SF92">
    <property type="entry name" value="GLUTATHIONE EXCHANGER 1-RELATED"/>
    <property type="match status" value="1"/>
</dbReference>